<dbReference type="InterPro" id="IPR041413">
    <property type="entry name" value="MLTR_LBD"/>
</dbReference>
<dbReference type="Proteomes" id="UP001550853">
    <property type="component" value="Unassembled WGS sequence"/>
</dbReference>
<accession>A0ABV2Z2G6</accession>
<dbReference type="Gene3D" id="3.30.450.180">
    <property type="match status" value="1"/>
</dbReference>
<dbReference type="Pfam" id="PF17765">
    <property type="entry name" value="MLTR_LBD"/>
    <property type="match status" value="1"/>
</dbReference>
<dbReference type="Gene3D" id="1.10.260.40">
    <property type="entry name" value="lambda repressor-like DNA-binding domains"/>
    <property type="match status" value="1"/>
</dbReference>
<gene>
    <name evidence="2" type="ORF">AB0E61_19110</name>
</gene>
<reference evidence="2 3" key="1">
    <citation type="submission" date="2024-06" db="EMBL/GenBank/DDBJ databases">
        <title>The Natural Products Discovery Center: Release of the First 8490 Sequenced Strains for Exploring Actinobacteria Biosynthetic Diversity.</title>
        <authorList>
            <person name="Kalkreuter E."/>
            <person name="Kautsar S.A."/>
            <person name="Yang D."/>
            <person name="Bader C.D."/>
            <person name="Teijaro C.N."/>
            <person name="Fluegel L."/>
            <person name="Davis C.M."/>
            <person name="Simpson J.R."/>
            <person name="Lauterbach L."/>
            <person name="Steele A.D."/>
            <person name="Gui C."/>
            <person name="Meng S."/>
            <person name="Li G."/>
            <person name="Viehrig K."/>
            <person name="Ye F."/>
            <person name="Su P."/>
            <person name="Kiefer A.F."/>
            <person name="Nichols A."/>
            <person name="Cepeda A.J."/>
            <person name="Yan W."/>
            <person name="Fan B."/>
            <person name="Jiang Y."/>
            <person name="Adhikari A."/>
            <person name="Zheng C.-J."/>
            <person name="Schuster L."/>
            <person name="Cowan T.M."/>
            <person name="Smanski M.J."/>
            <person name="Chevrette M.G."/>
            <person name="De Carvalho L.P.S."/>
            <person name="Shen B."/>
        </authorList>
    </citation>
    <scope>NUCLEOTIDE SEQUENCE [LARGE SCALE GENOMIC DNA]</scope>
    <source>
        <strain evidence="2 3">NPDC033039</strain>
    </source>
</reference>
<name>A0ABV2Z2G6_9ACTN</name>
<dbReference type="InterPro" id="IPR001387">
    <property type="entry name" value="Cro/C1-type_HTH"/>
</dbReference>
<dbReference type="RefSeq" id="WP_051739685.1">
    <property type="nucleotide sequence ID" value="NZ_JBEZVI010000015.1"/>
</dbReference>
<evidence type="ECO:0000313" key="2">
    <source>
        <dbReference type="EMBL" id="MEU3712188.1"/>
    </source>
</evidence>
<sequence>MTPRDVEQAMPPLYQWTLGNLLRALRTEASRRRSRVITQTEVAEAIGRSGRWYQDLEAGRGGRLTREQCLGIAGLFLLSHDEVRALMLCNMGGAVRPEGPDLDTPTLRSLQRVLDQQPHPAWLLGPTWDVLASNAVLARWLPWATERGANLMRWGLSAGQEALLDWEDQARTYLAMLRFTSIQYPRDLGVRAIIDDVVGADPYLVGLWNGSADVTEGGGPLRYRVRPGINDDESVLLECTTLFSAASPNCRLVILVPIEEDEDGLGGTSLQAA</sequence>
<dbReference type="CDD" id="cd00093">
    <property type="entry name" value="HTH_XRE"/>
    <property type="match status" value="1"/>
</dbReference>
<feature type="domain" description="MmyB-like transcription regulator ligand binding" evidence="1">
    <location>
        <begin position="109"/>
        <end position="263"/>
    </location>
</feature>
<dbReference type="InterPro" id="IPR010982">
    <property type="entry name" value="Lambda_DNA-bd_dom_sf"/>
</dbReference>
<dbReference type="PANTHER" id="PTHR35010">
    <property type="entry name" value="BLL4672 PROTEIN-RELATED"/>
    <property type="match status" value="1"/>
</dbReference>
<protein>
    <submittedName>
        <fullName evidence="2">Helix-turn-helix transcriptional regulator</fullName>
    </submittedName>
</protein>
<keyword evidence="3" id="KW-1185">Reference proteome</keyword>
<proteinExistence type="predicted"/>
<comment type="caution">
    <text evidence="2">The sequence shown here is derived from an EMBL/GenBank/DDBJ whole genome shotgun (WGS) entry which is preliminary data.</text>
</comment>
<dbReference type="PANTHER" id="PTHR35010:SF2">
    <property type="entry name" value="BLL4672 PROTEIN"/>
    <property type="match status" value="1"/>
</dbReference>
<organism evidence="2 3">
    <name type="scientific">Streptomyces catenulae</name>
    <dbReference type="NCBI Taxonomy" id="66875"/>
    <lineage>
        <taxon>Bacteria</taxon>
        <taxon>Bacillati</taxon>
        <taxon>Actinomycetota</taxon>
        <taxon>Actinomycetes</taxon>
        <taxon>Kitasatosporales</taxon>
        <taxon>Streptomycetaceae</taxon>
        <taxon>Streptomyces</taxon>
    </lineage>
</organism>
<evidence type="ECO:0000313" key="3">
    <source>
        <dbReference type="Proteomes" id="UP001550853"/>
    </source>
</evidence>
<dbReference type="EMBL" id="JBEZVI010000015">
    <property type="protein sequence ID" value="MEU3712188.1"/>
    <property type="molecule type" value="Genomic_DNA"/>
</dbReference>
<evidence type="ECO:0000259" key="1">
    <source>
        <dbReference type="Pfam" id="PF17765"/>
    </source>
</evidence>